<reference evidence="6 7" key="1">
    <citation type="submission" date="2020-08" db="EMBL/GenBank/DDBJ databases">
        <title>Bridging the membrane lipid divide: bacteria of the FCB group superphylum have the potential to synthesize archaeal ether lipids.</title>
        <authorList>
            <person name="Villanueva L."/>
            <person name="Von Meijenfeldt F.A.B."/>
            <person name="Westbye A.B."/>
            <person name="Yadav S."/>
            <person name="Hopmans E.C."/>
            <person name="Dutilh B.E."/>
            <person name="Sinninghe Damste J.S."/>
        </authorList>
    </citation>
    <scope>NUCLEOTIDE SEQUENCE [LARGE SCALE GENOMIC DNA]</scope>
    <source>
        <strain evidence="6">NIOZ-UU27</strain>
    </source>
</reference>
<accession>A0A8J6T856</accession>
<sequence length="317" mass="34907">MQFEITIEGPYRAISKLSVNLHSFSPLIKKIPGHNDKNSERGRIVILESGEEHLDRKLLDISSIVNEAKKALSLRSEFYMRVRNLAYSEPSSGSSQFMEPFSPIDSMTIQPWTPNLAQPTGPRTIILDPHHAFGTGKHPTTLLCLRIMDLIANGSRAQPFKGAKVLDFGCGTGLLAIAAVKMGAQEAVGVETDPSSVQAAKTNVNLNHLSGRVAIREGSWETVHEKYDFIFANLVVAALLRTGTHIPDHLTQTGTVVISGFGENQMGEMKRFFEDTGLTISKQSTLEGWGAASFSKKIYLDKGWSSCYYSKHVELSR</sequence>
<evidence type="ECO:0000256" key="3">
    <source>
        <dbReference type="ARBA" id="ARBA00022603"/>
    </source>
</evidence>
<dbReference type="GO" id="GO:0008276">
    <property type="term" value="F:protein methyltransferase activity"/>
    <property type="evidence" value="ECO:0007669"/>
    <property type="project" value="InterPro"/>
</dbReference>
<evidence type="ECO:0000313" key="6">
    <source>
        <dbReference type="EMBL" id="MBC8177233.1"/>
    </source>
</evidence>
<keyword evidence="6" id="KW-0687">Ribonucleoprotein</keyword>
<dbReference type="CDD" id="cd02440">
    <property type="entry name" value="AdoMet_MTases"/>
    <property type="match status" value="1"/>
</dbReference>
<dbReference type="Proteomes" id="UP000650524">
    <property type="component" value="Unassembled WGS sequence"/>
</dbReference>
<dbReference type="SUPFAM" id="SSF53335">
    <property type="entry name" value="S-adenosyl-L-methionine-dependent methyltransferases"/>
    <property type="match status" value="1"/>
</dbReference>
<evidence type="ECO:0000256" key="2">
    <source>
        <dbReference type="ARBA" id="ARBA00022490"/>
    </source>
</evidence>
<proteinExistence type="inferred from homology"/>
<evidence type="ECO:0000256" key="5">
    <source>
        <dbReference type="ARBA" id="ARBA00022691"/>
    </source>
</evidence>
<dbReference type="InterPro" id="IPR050078">
    <property type="entry name" value="Ribosomal_L11_MeTrfase_PrmA"/>
</dbReference>
<dbReference type="InterPro" id="IPR029063">
    <property type="entry name" value="SAM-dependent_MTases_sf"/>
</dbReference>
<dbReference type="PANTHER" id="PTHR43648:SF1">
    <property type="entry name" value="ELECTRON TRANSFER FLAVOPROTEIN BETA SUBUNIT LYSINE METHYLTRANSFERASE"/>
    <property type="match status" value="1"/>
</dbReference>
<dbReference type="PANTHER" id="PTHR43648">
    <property type="entry name" value="ELECTRON TRANSFER FLAVOPROTEIN BETA SUBUNIT LYSINE METHYLTRANSFERASE"/>
    <property type="match status" value="1"/>
</dbReference>
<dbReference type="PIRSF" id="PIRSF000401">
    <property type="entry name" value="RPL11_MTase"/>
    <property type="match status" value="1"/>
</dbReference>
<dbReference type="EMBL" id="JACNJD010000198">
    <property type="protein sequence ID" value="MBC8177233.1"/>
    <property type="molecule type" value="Genomic_DNA"/>
</dbReference>
<dbReference type="Pfam" id="PF06325">
    <property type="entry name" value="PrmA"/>
    <property type="match status" value="1"/>
</dbReference>
<dbReference type="InterPro" id="IPR004498">
    <property type="entry name" value="Ribosomal_PrmA_MeTrfase"/>
</dbReference>
<dbReference type="AlphaFoldDB" id="A0A8J6T856"/>
<comment type="similarity">
    <text evidence="1">Belongs to the methyltransferase superfamily. PrmA family.</text>
</comment>
<dbReference type="Gene3D" id="3.40.50.150">
    <property type="entry name" value="Vaccinia Virus protein VP39"/>
    <property type="match status" value="1"/>
</dbReference>
<keyword evidence="4" id="KW-0808">Transferase</keyword>
<keyword evidence="5" id="KW-0949">S-adenosyl-L-methionine</keyword>
<gene>
    <name evidence="6" type="ORF">H8E19_07485</name>
</gene>
<dbReference type="GO" id="GO:0005840">
    <property type="term" value="C:ribosome"/>
    <property type="evidence" value="ECO:0007669"/>
    <property type="project" value="UniProtKB-KW"/>
</dbReference>
<protein>
    <submittedName>
        <fullName evidence="6">50S ribosomal protein L11 methyltransferase</fullName>
    </submittedName>
</protein>
<evidence type="ECO:0000256" key="1">
    <source>
        <dbReference type="ARBA" id="ARBA00009741"/>
    </source>
</evidence>
<keyword evidence="3 6" id="KW-0489">Methyltransferase</keyword>
<comment type="caution">
    <text evidence="6">The sequence shown here is derived from an EMBL/GenBank/DDBJ whole genome shotgun (WGS) entry which is preliminary data.</text>
</comment>
<evidence type="ECO:0000256" key="4">
    <source>
        <dbReference type="ARBA" id="ARBA00022679"/>
    </source>
</evidence>
<dbReference type="GO" id="GO:0032259">
    <property type="term" value="P:methylation"/>
    <property type="evidence" value="ECO:0007669"/>
    <property type="project" value="UniProtKB-KW"/>
</dbReference>
<name>A0A8J6T856_9DELT</name>
<keyword evidence="6" id="KW-0689">Ribosomal protein</keyword>
<keyword evidence="2" id="KW-0963">Cytoplasm</keyword>
<evidence type="ECO:0000313" key="7">
    <source>
        <dbReference type="Proteomes" id="UP000650524"/>
    </source>
</evidence>
<organism evidence="6 7">
    <name type="scientific">Candidatus Desulfacyla euxinica</name>
    <dbReference type="NCBI Taxonomy" id="2841693"/>
    <lineage>
        <taxon>Bacteria</taxon>
        <taxon>Deltaproteobacteria</taxon>
        <taxon>Candidatus Desulfacyla</taxon>
    </lineage>
</organism>